<name>A0A2W0CMG1_9BACL</name>
<evidence type="ECO:0000313" key="3">
    <source>
        <dbReference type="Proteomes" id="UP000247459"/>
    </source>
</evidence>
<evidence type="ECO:0000256" key="1">
    <source>
        <dbReference type="SAM" id="SignalP"/>
    </source>
</evidence>
<organism evidence="2 3">
    <name type="scientific">Paenibacillus illinoisensis</name>
    <dbReference type="NCBI Taxonomy" id="59845"/>
    <lineage>
        <taxon>Bacteria</taxon>
        <taxon>Bacillati</taxon>
        <taxon>Bacillota</taxon>
        <taxon>Bacilli</taxon>
        <taxon>Bacillales</taxon>
        <taxon>Paenibacillaceae</taxon>
        <taxon>Paenibacillus</taxon>
    </lineage>
</organism>
<accession>A0A2W0CMG1</accession>
<evidence type="ECO:0000313" key="2">
    <source>
        <dbReference type="EMBL" id="PYY31252.1"/>
    </source>
</evidence>
<dbReference type="EMBL" id="PRLG01000002">
    <property type="protein sequence ID" value="PYY31252.1"/>
    <property type="molecule type" value="Genomic_DNA"/>
</dbReference>
<feature type="chain" id="PRO_5016162050" evidence="1">
    <location>
        <begin position="26"/>
        <end position="148"/>
    </location>
</feature>
<comment type="caution">
    <text evidence="2">The sequence shown here is derived from an EMBL/GenBank/DDBJ whole genome shotgun (WGS) entry which is preliminary data.</text>
</comment>
<gene>
    <name evidence="2" type="ORF">PIL02S_00343</name>
</gene>
<dbReference type="OrthoDB" id="2973409at2"/>
<dbReference type="RefSeq" id="WP_110755808.1">
    <property type="nucleotide sequence ID" value="NZ_PRLG01000002.1"/>
</dbReference>
<feature type="signal peptide" evidence="1">
    <location>
        <begin position="1"/>
        <end position="25"/>
    </location>
</feature>
<dbReference type="AlphaFoldDB" id="A0A2W0CMG1"/>
<reference evidence="2 3" key="1">
    <citation type="submission" date="2018-01" db="EMBL/GenBank/DDBJ databases">
        <title>Genome sequence of the PGP bacterium Paenibacillus illinoisensis E3.</title>
        <authorList>
            <person name="Rolli E."/>
            <person name="Marasco R."/>
            <person name="Bessem C."/>
            <person name="Michoud G."/>
            <person name="Gaiarsa S."/>
            <person name="Borin S."/>
            <person name="Daffonchio D."/>
        </authorList>
    </citation>
    <scope>NUCLEOTIDE SEQUENCE [LARGE SCALE GENOMIC DNA]</scope>
    <source>
        <strain evidence="2 3">E3</strain>
    </source>
</reference>
<dbReference type="Proteomes" id="UP000247459">
    <property type="component" value="Unassembled WGS sequence"/>
</dbReference>
<proteinExistence type="predicted"/>
<sequence>MLLKKIMAAGIVCSVLLMPVSTLDAKGKAPAEPSSKAVNAAEQSVKPDPNALLILETHHQGRAAYTGSFTMVADNGTLADIIIENHSNHPMYMNLYVDDYSEPMETTISKNSEKTVKLLALQDTDVKVYIYSRIGHDMDLSIRAEQYR</sequence>
<protein>
    <submittedName>
        <fullName evidence="2">Uncharacterized protein</fullName>
    </submittedName>
</protein>
<keyword evidence="1" id="KW-0732">Signal</keyword>